<dbReference type="GeneID" id="74945409"/>
<dbReference type="OrthoDB" id="9768at2157"/>
<protein>
    <submittedName>
        <fullName evidence="1">Uncharacterized protein</fullName>
    </submittedName>
</protein>
<dbReference type="EMBL" id="CP007536">
    <property type="protein sequence ID" value="AIC14329.1"/>
    <property type="molecule type" value="Genomic_DNA"/>
</dbReference>
<sequence>MRVIIAVAVAAAIGIAFAGYFAYTWLSRPQYALEVDATRDTTDISGTLYRIRVANVGLERLTNISAEMGAGDIQTKDFLDPGQTYYFYPNPDTLVPTIKVTSGEGIKVVTDYRTPTKVLGLPGGGR</sequence>
<evidence type="ECO:0000313" key="2">
    <source>
        <dbReference type="Proteomes" id="UP000027093"/>
    </source>
</evidence>
<dbReference type="STRING" id="926571.NVIE_0148"/>
<accession>A0A060HC26</accession>
<dbReference type="KEGG" id="nvn:NVIE_0148"/>
<dbReference type="Proteomes" id="UP000027093">
    <property type="component" value="Chromosome"/>
</dbReference>
<dbReference type="AlphaFoldDB" id="A0A060HC26"/>
<proteinExistence type="predicted"/>
<keyword evidence="2" id="KW-1185">Reference proteome</keyword>
<evidence type="ECO:0000313" key="1">
    <source>
        <dbReference type="EMBL" id="AIC14329.1"/>
    </source>
</evidence>
<dbReference type="RefSeq" id="WP_075053564.1">
    <property type="nucleotide sequence ID" value="NZ_CP007536.1"/>
</dbReference>
<gene>
    <name evidence="1" type="ORF">NVIE_0148</name>
</gene>
<name>A0A060HC26_9ARCH</name>
<organism evidence="1 2">
    <name type="scientific">Nitrososphaera viennensis EN76</name>
    <dbReference type="NCBI Taxonomy" id="926571"/>
    <lineage>
        <taxon>Archaea</taxon>
        <taxon>Nitrososphaerota</taxon>
        <taxon>Nitrososphaeria</taxon>
        <taxon>Nitrososphaerales</taxon>
        <taxon>Nitrososphaeraceae</taxon>
        <taxon>Nitrososphaera</taxon>
    </lineage>
</organism>
<reference evidence="1 2" key="1">
    <citation type="journal article" date="2014" name="Int. J. Syst. Evol. Microbiol.">
        <title>Nitrososphaera viennensis gen. nov., sp. nov., an aerobic and mesophilic, ammonia-oxidizing archaeon from soil and a member of the archaeal phylum Thaumarchaeota.</title>
        <authorList>
            <person name="Stieglmeier M."/>
            <person name="Klingl A."/>
            <person name="Alves R.J."/>
            <person name="Rittmann S.K."/>
            <person name="Melcher M."/>
            <person name="Leisch N."/>
            <person name="Schleper C."/>
        </authorList>
    </citation>
    <scope>NUCLEOTIDE SEQUENCE [LARGE SCALE GENOMIC DNA]</scope>
    <source>
        <strain evidence="1">EN76</strain>
    </source>
</reference>
<dbReference type="HOGENOM" id="CLU_1976608_0_0_2"/>